<evidence type="ECO:0000313" key="2">
    <source>
        <dbReference type="EMBL" id="QGY05409.1"/>
    </source>
</evidence>
<accession>A0A6B9FU70</accession>
<name>A0A6B9FU70_9HYPH</name>
<proteinExistence type="predicted"/>
<dbReference type="RefSeq" id="WP_010684235.1">
    <property type="nucleotide sequence ID" value="NZ_CP043538.1"/>
</dbReference>
<reference evidence="2 3" key="1">
    <citation type="journal article" date="2012" name="Genet. Mol. Biol.">
        <title>Analysis of 16S rRNA and mxaF genes revealing insights into Methylobacterium niche-specific plant association.</title>
        <authorList>
            <person name="Dourado M.N."/>
            <person name="Andreote F.D."/>
            <person name="Dini-Andreote F."/>
            <person name="Conti R."/>
            <person name="Araujo J.M."/>
            <person name="Araujo W.L."/>
        </authorList>
    </citation>
    <scope>NUCLEOTIDE SEQUENCE [LARGE SCALE GENOMIC DNA]</scope>
    <source>
        <strain evidence="2 3">SR1.6/6</strain>
    </source>
</reference>
<gene>
    <name evidence="2" type="ORF">MMSR116_28555</name>
</gene>
<sequence>MIAPDEAATIAQILNSQKRLQARNRETFGRPVRASHGKIHVHAYPELARLRREAGGRPNREPRSIAEVAA</sequence>
<evidence type="ECO:0000256" key="1">
    <source>
        <dbReference type="SAM" id="MobiDB-lite"/>
    </source>
</evidence>
<evidence type="ECO:0000313" key="3">
    <source>
        <dbReference type="Proteomes" id="UP000012488"/>
    </source>
</evidence>
<dbReference type="EMBL" id="CP043538">
    <property type="protein sequence ID" value="QGY05409.1"/>
    <property type="molecule type" value="Genomic_DNA"/>
</dbReference>
<dbReference type="AlphaFoldDB" id="A0A6B9FU70"/>
<dbReference type="KEGG" id="mmes:MMSR116_28555"/>
<organism evidence="2 3">
    <name type="scientific">Methylobacterium mesophilicum SR1.6/6</name>
    <dbReference type="NCBI Taxonomy" id="908290"/>
    <lineage>
        <taxon>Bacteria</taxon>
        <taxon>Pseudomonadati</taxon>
        <taxon>Pseudomonadota</taxon>
        <taxon>Alphaproteobacteria</taxon>
        <taxon>Hyphomicrobiales</taxon>
        <taxon>Methylobacteriaceae</taxon>
        <taxon>Methylobacterium</taxon>
    </lineage>
</organism>
<feature type="compositionally biased region" description="Basic and acidic residues" evidence="1">
    <location>
        <begin position="51"/>
        <end position="64"/>
    </location>
</feature>
<reference evidence="2 3" key="2">
    <citation type="journal article" date="2013" name="Genome Announc.">
        <title>Draft Genome Sequence of Methylobacterium mesophilicum Strain SR1.6/6, Isolated from Citrus sinensis.</title>
        <authorList>
            <person name="Marinho Almeida D."/>
            <person name="Dini-Andreote F."/>
            <person name="Camargo Neves A.A."/>
            <person name="Juca Ramos R.T."/>
            <person name="Andreote F.D."/>
            <person name="Carneiro A.R."/>
            <person name="Oliveira de Souza Lima A."/>
            <person name="Caracciolo Gomes de Sa P.H."/>
            <person name="Ribeiro Barbosa M.S."/>
            <person name="Araujo W.L."/>
            <person name="Silva A."/>
        </authorList>
    </citation>
    <scope>NUCLEOTIDE SEQUENCE [LARGE SCALE GENOMIC DNA]</scope>
    <source>
        <strain evidence="2 3">SR1.6/6</strain>
    </source>
</reference>
<dbReference type="Proteomes" id="UP000012488">
    <property type="component" value="Chromosome"/>
</dbReference>
<protein>
    <submittedName>
        <fullName evidence="2">Uncharacterized protein</fullName>
    </submittedName>
</protein>
<feature type="region of interest" description="Disordered" evidence="1">
    <location>
        <begin position="51"/>
        <end position="70"/>
    </location>
</feature>